<organism evidence="2 3">
    <name type="scientific">Cirrhinus mrigala</name>
    <name type="common">Mrigala</name>
    <dbReference type="NCBI Taxonomy" id="683832"/>
    <lineage>
        <taxon>Eukaryota</taxon>
        <taxon>Metazoa</taxon>
        <taxon>Chordata</taxon>
        <taxon>Craniata</taxon>
        <taxon>Vertebrata</taxon>
        <taxon>Euteleostomi</taxon>
        <taxon>Actinopterygii</taxon>
        <taxon>Neopterygii</taxon>
        <taxon>Teleostei</taxon>
        <taxon>Ostariophysi</taxon>
        <taxon>Cypriniformes</taxon>
        <taxon>Cyprinidae</taxon>
        <taxon>Labeoninae</taxon>
        <taxon>Labeonini</taxon>
        <taxon>Cirrhinus</taxon>
    </lineage>
</organism>
<feature type="domain" description="B30.2/SPRY" evidence="1">
    <location>
        <begin position="1"/>
        <end position="54"/>
    </location>
</feature>
<gene>
    <name evidence="2" type="ORF">M9458_000261</name>
</gene>
<protein>
    <recommendedName>
        <fullName evidence="1">B30.2/SPRY domain-containing protein</fullName>
    </recommendedName>
</protein>
<dbReference type="InterPro" id="IPR013320">
    <property type="entry name" value="ConA-like_dom_sf"/>
</dbReference>
<proteinExistence type="predicted"/>
<keyword evidence="3" id="KW-1185">Reference proteome</keyword>
<dbReference type="Gene3D" id="2.60.120.920">
    <property type="match status" value="1"/>
</dbReference>
<dbReference type="InterPro" id="IPR006574">
    <property type="entry name" value="PRY"/>
</dbReference>
<dbReference type="Pfam" id="PF13765">
    <property type="entry name" value="PRY"/>
    <property type="match status" value="1"/>
</dbReference>
<dbReference type="InterPro" id="IPR043136">
    <property type="entry name" value="B30.2/SPRY_sf"/>
</dbReference>
<dbReference type="SUPFAM" id="SSF49899">
    <property type="entry name" value="Concanavalin A-like lectins/glucanases"/>
    <property type="match status" value="1"/>
</dbReference>
<dbReference type="Proteomes" id="UP001529510">
    <property type="component" value="Unassembled WGS sequence"/>
</dbReference>
<reference evidence="2 3" key="1">
    <citation type="submission" date="2024-05" db="EMBL/GenBank/DDBJ databases">
        <title>Genome sequencing and assembly of Indian major carp, Cirrhinus mrigala (Hamilton, 1822).</title>
        <authorList>
            <person name="Mohindra V."/>
            <person name="Chowdhury L.M."/>
            <person name="Lal K."/>
            <person name="Jena J.K."/>
        </authorList>
    </citation>
    <scope>NUCLEOTIDE SEQUENCE [LARGE SCALE GENOMIC DNA]</scope>
    <source>
        <strain evidence="2">CM1030</strain>
        <tissue evidence="2">Blood</tissue>
    </source>
</reference>
<sequence length="54" mass="6425">MDPNTAHTRLIVFEGNKKTTCVKEHQAYPDHPERFERFEQVLCGEILTGRCYWE</sequence>
<dbReference type="EMBL" id="JAMKFB020000001">
    <property type="protein sequence ID" value="KAL0202243.1"/>
    <property type="molecule type" value="Genomic_DNA"/>
</dbReference>
<dbReference type="SMART" id="SM00589">
    <property type="entry name" value="PRY"/>
    <property type="match status" value="1"/>
</dbReference>
<evidence type="ECO:0000313" key="3">
    <source>
        <dbReference type="Proteomes" id="UP001529510"/>
    </source>
</evidence>
<feature type="non-terminal residue" evidence="2">
    <location>
        <position position="54"/>
    </location>
</feature>
<evidence type="ECO:0000259" key="1">
    <source>
        <dbReference type="PROSITE" id="PS50188"/>
    </source>
</evidence>
<evidence type="ECO:0000313" key="2">
    <source>
        <dbReference type="EMBL" id="KAL0202243.1"/>
    </source>
</evidence>
<dbReference type="PROSITE" id="PS50188">
    <property type="entry name" value="B302_SPRY"/>
    <property type="match status" value="1"/>
</dbReference>
<comment type="caution">
    <text evidence="2">The sequence shown here is derived from an EMBL/GenBank/DDBJ whole genome shotgun (WGS) entry which is preliminary data.</text>
</comment>
<name>A0ABD0RV11_CIRMR</name>
<dbReference type="AlphaFoldDB" id="A0ABD0RV11"/>
<dbReference type="InterPro" id="IPR001870">
    <property type="entry name" value="B30.2/SPRY"/>
</dbReference>
<accession>A0ABD0RV11</accession>